<evidence type="ECO:0000313" key="4">
    <source>
        <dbReference type="Proteomes" id="UP000682739"/>
    </source>
</evidence>
<dbReference type="GO" id="GO:0015627">
    <property type="term" value="C:type II protein secretion system complex"/>
    <property type="evidence" value="ECO:0007669"/>
    <property type="project" value="InterPro"/>
</dbReference>
<feature type="transmembrane region" description="Helical" evidence="2">
    <location>
        <begin position="20"/>
        <end position="39"/>
    </location>
</feature>
<keyword evidence="2" id="KW-1133">Transmembrane helix</keyword>
<dbReference type="GO" id="GO:0015628">
    <property type="term" value="P:protein secretion by the type II secretion system"/>
    <property type="evidence" value="ECO:0007669"/>
    <property type="project" value="InterPro"/>
</dbReference>
<evidence type="ECO:0000313" key="3">
    <source>
        <dbReference type="EMBL" id="QTH63176.1"/>
    </source>
</evidence>
<dbReference type="KEGG" id="psym:J1N51_10550"/>
<proteinExistence type="predicted"/>
<sequence>MSKWQEFSEKFIALTQREKIIVAFTCVFLVTYGLYFLLLEPSLKQQKNLNNRIVSANQQVSDLQQQISIIQAALREDPNKEIKAQISQLKTALKDTDGQLEAAMSQYVAPEEMARKLTQLLQTAPGLRVTSLVVHKPSQLDPNAINDAGNTDETDNNMADESAEIIQQEPVGQTKLPMLYRHKMTLAVKGGYFDLMSFVKRVLENNKQFTVNDLDYEVGTHPEATLTLSLVTISDNENVIRL</sequence>
<dbReference type="AlphaFoldDB" id="A0A975DBC7"/>
<keyword evidence="1" id="KW-0175">Coiled coil</keyword>
<keyword evidence="2" id="KW-0812">Transmembrane</keyword>
<name>A0A975DBC7_9GAMM</name>
<gene>
    <name evidence="3" type="ORF">J1N51_10550</name>
</gene>
<evidence type="ECO:0000256" key="2">
    <source>
        <dbReference type="SAM" id="Phobius"/>
    </source>
</evidence>
<dbReference type="Pfam" id="PF04612">
    <property type="entry name" value="T2SSM"/>
    <property type="match status" value="1"/>
</dbReference>
<dbReference type="Proteomes" id="UP000682739">
    <property type="component" value="Chromosome"/>
</dbReference>
<dbReference type="RefSeq" id="WP_208831131.1">
    <property type="nucleotide sequence ID" value="NZ_CP072110.1"/>
</dbReference>
<reference evidence="3" key="1">
    <citation type="submission" date="2021-03" db="EMBL/GenBank/DDBJ databases">
        <title>Description of Psychrosphaera ytuae sp. nov. isolated from deep sea sediment of South China Sea.</title>
        <authorList>
            <person name="Zhang J."/>
            <person name="Xu X.-D."/>
        </authorList>
    </citation>
    <scope>NUCLEOTIDE SEQUENCE</scope>
    <source>
        <strain evidence="3">MTZ26</strain>
    </source>
</reference>
<organism evidence="3 4">
    <name type="scientific">Psychrosphaera ytuae</name>
    <dbReference type="NCBI Taxonomy" id="2820710"/>
    <lineage>
        <taxon>Bacteria</taxon>
        <taxon>Pseudomonadati</taxon>
        <taxon>Pseudomonadota</taxon>
        <taxon>Gammaproteobacteria</taxon>
        <taxon>Alteromonadales</taxon>
        <taxon>Pseudoalteromonadaceae</taxon>
        <taxon>Psychrosphaera</taxon>
    </lineage>
</organism>
<keyword evidence="4" id="KW-1185">Reference proteome</keyword>
<dbReference type="EMBL" id="CP072110">
    <property type="protein sequence ID" value="QTH63176.1"/>
    <property type="molecule type" value="Genomic_DNA"/>
</dbReference>
<keyword evidence="2" id="KW-0472">Membrane</keyword>
<accession>A0A975DBC7</accession>
<dbReference type="InterPro" id="IPR007690">
    <property type="entry name" value="T2SS_GspM"/>
</dbReference>
<feature type="coiled-coil region" evidence="1">
    <location>
        <begin position="46"/>
        <end position="106"/>
    </location>
</feature>
<protein>
    <submittedName>
        <fullName evidence="3">Type II secretion system protein M</fullName>
    </submittedName>
</protein>
<evidence type="ECO:0000256" key="1">
    <source>
        <dbReference type="SAM" id="Coils"/>
    </source>
</evidence>